<evidence type="ECO:0000259" key="1">
    <source>
        <dbReference type="SMART" id="SM00849"/>
    </source>
</evidence>
<dbReference type="PANTHER" id="PTHR23131:SF0">
    <property type="entry name" value="ENDORIBONUCLEASE LACTB2"/>
    <property type="match status" value="1"/>
</dbReference>
<reference evidence="2 3" key="1">
    <citation type="submission" date="2019-06" db="EMBL/GenBank/DDBJ databases">
        <title>Sequencing the genomes of 1000 actinobacteria strains.</title>
        <authorList>
            <person name="Klenk H.-P."/>
        </authorList>
    </citation>
    <scope>NUCLEOTIDE SEQUENCE [LARGE SCALE GENOMIC DNA]</scope>
    <source>
        <strain evidence="2 3">DSM 45928</strain>
    </source>
</reference>
<comment type="caution">
    <text evidence="2">The sequence shown here is derived from an EMBL/GenBank/DDBJ whole genome shotgun (WGS) entry which is preliminary data.</text>
</comment>
<evidence type="ECO:0000313" key="3">
    <source>
        <dbReference type="Proteomes" id="UP000317043"/>
    </source>
</evidence>
<evidence type="ECO:0000313" key="2">
    <source>
        <dbReference type="EMBL" id="TQL76530.1"/>
    </source>
</evidence>
<name>A0A543AVC3_9ACTN</name>
<dbReference type="EMBL" id="VFOW01000001">
    <property type="protein sequence ID" value="TQL76530.1"/>
    <property type="molecule type" value="Genomic_DNA"/>
</dbReference>
<dbReference type="CDD" id="cd16278">
    <property type="entry name" value="metallo-hydrolase-like_MBL-fold"/>
    <property type="match status" value="1"/>
</dbReference>
<dbReference type="Gene3D" id="1.10.10.10">
    <property type="entry name" value="Winged helix-like DNA-binding domain superfamily/Winged helix DNA-binding domain"/>
    <property type="match status" value="1"/>
</dbReference>
<dbReference type="SMART" id="SM00849">
    <property type="entry name" value="Lactamase_B"/>
    <property type="match status" value="1"/>
</dbReference>
<dbReference type="InterPro" id="IPR036866">
    <property type="entry name" value="RibonucZ/Hydroxyglut_hydro"/>
</dbReference>
<keyword evidence="3" id="KW-1185">Reference proteome</keyword>
<dbReference type="FunCoup" id="A0A543AVC3">
    <property type="interactions" value="234"/>
</dbReference>
<dbReference type="AlphaFoldDB" id="A0A543AVC3"/>
<dbReference type="InParanoid" id="A0A543AVC3"/>
<dbReference type="Pfam" id="PF00753">
    <property type="entry name" value="Lactamase_B"/>
    <property type="match status" value="1"/>
</dbReference>
<gene>
    <name evidence="2" type="ORF">FB566_2062</name>
</gene>
<accession>A0A543AVC3</accession>
<dbReference type="Pfam" id="PF17778">
    <property type="entry name" value="WHD_BLACT"/>
    <property type="match status" value="1"/>
</dbReference>
<dbReference type="InterPro" id="IPR036388">
    <property type="entry name" value="WH-like_DNA-bd_sf"/>
</dbReference>
<dbReference type="PANTHER" id="PTHR23131">
    <property type="entry name" value="ENDORIBONUCLEASE LACTB2"/>
    <property type="match status" value="1"/>
</dbReference>
<organism evidence="2 3">
    <name type="scientific">Stackebrandtia endophytica</name>
    <dbReference type="NCBI Taxonomy" id="1496996"/>
    <lineage>
        <taxon>Bacteria</taxon>
        <taxon>Bacillati</taxon>
        <taxon>Actinomycetota</taxon>
        <taxon>Actinomycetes</taxon>
        <taxon>Glycomycetales</taxon>
        <taxon>Glycomycetaceae</taxon>
        <taxon>Stackebrandtia</taxon>
    </lineage>
</organism>
<keyword evidence="2" id="KW-0378">Hydrolase</keyword>
<dbReference type="InterPro" id="IPR001279">
    <property type="entry name" value="Metallo-B-lactamas"/>
</dbReference>
<dbReference type="Gene3D" id="3.60.15.10">
    <property type="entry name" value="Ribonuclease Z/Hydroxyacylglutathione hydrolase-like"/>
    <property type="match status" value="2"/>
</dbReference>
<dbReference type="InterPro" id="IPR041516">
    <property type="entry name" value="LACTB2_WH"/>
</dbReference>
<dbReference type="Proteomes" id="UP000317043">
    <property type="component" value="Unassembled WGS sequence"/>
</dbReference>
<protein>
    <submittedName>
        <fullName evidence="2">Glyoxylase-like metal-dependent hydrolase (Beta-lactamase superfamily II)</fullName>
    </submittedName>
</protein>
<dbReference type="SUPFAM" id="SSF56281">
    <property type="entry name" value="Metallo-hydrolase/oxidoreductase"/>
    <property type="match status" value="1"/>
</dbReference>
<sequence>MDTPPWVRLFRAANPGPMTLEGTNTWVIPGRSGALVVDPGPHLEEHLQAVAATGPVCGVLLTHHHPDHAEGLERFAELTGARIVNPAPGETLPHGDLAITTLPTPGHTRDSVSFRVSGAADAVFTGDTILGRGSTSVLWPDGDLGAYLASLDLLAQQGDVPVLPGHGPIRPSCRDAATGYLAHRRQRLVQVDAAREAGATTARQIVEVVYADVDRSLWPAAEATVAAQLEYLTSRDGEHNPDDDGWGVRE</sequence>
<dbReference type="RefSeq" id="WP_142038084.1">
    <property type="nucleotide sequence ID" value="NZ_JBHTGS010000001.1"/>
</dbReference>
<dbReference type="OrthoDB" id="9788263at2"/>
<dbReference type="InterPro" id="IPR050662">
    <property type="entry name" value="Sec-metab_biosynth-thioest"/>
</dbReference>
<feature type="domain" description="Metallo-beta-lactamase" evidence="1">
    <location>
        <begin position="22"/>
        <end position="166"/>
    </location>
</feature>
<proteinExistence type="predicted"/>
<dbReference type="GO" id="GO:0016787">
    <property type="term" value="F:hydrolase activity"/>
    <property type="evidence" value="ECO:0007669"/>
    <property type="project" value="UniProtKB-KW"/>
</dbReference>